<protein>
    <submittedName>
        <fullName evidence="3">TIL domain-containing protein</fullName>
    </submittedName>
</protein>
<dbReference type="WBParaSite" id="BTMF_0000393601-mRNA-1">
    <property type="protein sequence ID" value="BTMF_0000393601-mRNA-1"/>
    <property type="gene ID" value="BTMF_0000393601"/>
</dbReference>
<dbReference type="EMBL" id="UZAG01002873">
    <property type="protein sequence ID" value="VDO14328.1"/>
    <property type="molecule type" value="Genomic_DNA"/>
</dbReference>
<dbReference type="Proteomes" id="UP000280834">
    <property type="component" value="Unassembled WGS sequence"/>
</dbReference>
<organism evidence="3">
    <name type="scientific">Brugia timori</name>
    <dbReference type="NCBI Taxonomy" id="42155"/>
    <lineage>
        <taxon>Eukaryota</taxon>
        <taxon>Metazoa</taxon>
        <taxon>Ecdysozoa</taxon>
        <taxon>Nematoda</taxon>
        <taxon>Chromadorea</taxon>
        <taxon>Rhabditida</taxon>
        <taxon>Spirurina</taxon>
        <taxon>Spiruromorpha</taxon>
        <taxon>Filarioidea</taxon>
        <taxon>Onchocercidae</taxon>
        <taxon>Brugia</taxon>
    </lineage>
</organism>
<dbReference type="AlphaFoldDB" id="A0A0R3QC56"/>
<evidence type="ECO:0000313" key="3">
    <source>
        <dbReference type="WBParaSite" id="BTMF_0000393601-mRNA-1"/>
    </source>
</evidence>
<reference evidence="1 2" key="2">
    <citation type="submission" date="2018-11" db="EMBL/GenBank/DDBJ databases">
        <authorList>
            <consortium name="Pathogen Informatics"/>
        </authorList>
    </citation>
    <scope>NUCLEOTIDE SEQUENCE [LARGE SCALE GENOMIC DNA]</scope>
</reference>
<accession>A0A0R3QC56</accession>
<name>A0A0R3QC56_9BILA</name>
<reference evidence="3" key="1">
    <citation type="submission" date="2017-02" db="UniProtKB">
        <authorList>
            <consortium name="WormBaseParasite"/>
        </authorList>
    </citation>
    <scope>IDENTIFICATION</scope>
</reference>
<evidence type="ECO:0000313" key="2">
    <source>
        <dbReference type="Proteomes" id="UP000280834"/>
    </source>
</evidence>
<sequence>MNNRQSISLIHENPNTLIPQLPTKSTTKLQTSLSESEAQIIEQSADEFSINENEAKETTTLHNSQSASVISNLRSAIEVSTLSTLSTLSTFAQQSQTATAPNKEKLQSNLTSCTLFDGVICEFGCIDQTKCNCPQGTRVLMDNGACLSQSSDKPPFVCLSTTDVKANWNPWIHTLQIRSKKVW</sequence>
<proteinExistence type="predicted"/>
<evidence type="ECO:0000313" key="1">
    <source>
        <dbReference type="EMBL" id="VDO14328.1"/>
    </source>
</evidence>
<keyword evidence="2" id="KW-1185">Reference proteome</keyword>
<gene>
    <name evidence="1" type="ORF">BTMF_LOCUS3236</name>
</gene>